<evidence type="ECO:0000313" key="2">
    <source>
        <dbReference type="EMBL" id="CAD9617077.1"/>
    </source>
</evidence>
<organism evidence="2">
    <name type="scientific">Skeletonema marinoi</name>
    <dbReference type="NCBI Taxonomy" id="267567"/>
    <lineage>
        <taxon>Eukaryota</taxon>
        <taxon>Sar</taxon>
        <taxon>Stramenopiles</taxon>
        <taxon>Ochrophyta</taxon>
        <taxon>Bacillariophyta</taxon>
        <taxon>Coscinodiscophyceae</taxon>
        <taxon>Thalassiosirophycidae</taxon>
        <taxon>Thalassiosirales</taxon>
        <taxon>Skeletonemataceae</taxon>
        <taxon>Skeletonema</taxon>
        <taxon>Skeletonema marinoi-dohrnii complex</taxon>
    </lineage>
</organism>
<proteinExistence type="predicted"/>
<gene>
    <name evidence="2" type="ORF">SMAR0320_LOCUS16013</name>
</gene>
<name>A0A7S2PU29_9STRA</name>
<dbReference type="EMBL" id="HBGZ01022321">
    <property type="protein sequence ID" value="CAD9617077.1"/>
    <property type="molecule type" value="Transcribed_RNA"/>
</dbReference>
<evidence type="ECO:0000256" key="1">
    <source>
        <dbReference type="SAM" id="MobiDB-lite"/>
    </source>
</evidence>
<sequence length="166" mass="19180">MSQKDGNFVPFNDMGNNNCGTDGVFILMSHQPVHGGERVSYIGRLPDEATAKKETKADGAIEGTAFTHSTIDKWNKLGGNAMLELNKYLTKQEKSTKSKNSKSTAAKSREKARVEKRKLEEEEAEREREVKRQRRQRIEDLEISYMTEQRVEHKKEMRKCRDQFIK</sequence>
<protein>
    <submittedName>
        <fullName evidence="2">Uncharacterized protein</fullName>
    </submittedName>
</protein>
<feature type="compositionally biased region" description="Basic and acidic residues" evidence="1">
    <location>
        <begin position="107"/>
        <end position="136"/>
    </location>
</feature>
<reference evidence="2" key="1">
    <citation type="submission" date="2021-01" db="EMBL/GenBank/DDBJ databases">
        <authorList>
            <person name="Corre E."/>
            <person name="Pelletier E."/>
            <person name="Niang G."/>
            <person name="Scheremetjew M."/>
            <person name="Finn R."/>
            <person name="Kale V."/>
            <person name="Holt S."/>
            <person name="Cochrane G."/>
            <person name="Meng A."/>
            <person name="Brown T."/>
            <person name="Cohen L."/>
        </authorList>
    </citation>
    <scope>NUCLEOTIDE SEQUENCE</scope>
    <source>
        <strain evidence="2">SM1012Den-03</strain>
    </source>
</reference>
<dbReference type="AlphaFoldDB" id="A0A7S2PU29"/>
<accession>A0A7S2PU29</accession>
<feature type="region of interest" description="Disordered" evidence="1">
    <location>
        <begin position="90"/>
        <end position="136"/>
    </location>
</feature>